<keyword evidence="5" id="KW-1185">Reference proteome</keyword>
<organism evidence="5 6">
    <name type="scientific">Drosophila kikkawai</name>
    <name type="common">Fruit fly</name>
    <dbReference type="NCBI Taxonomy" id="30033"/>
    <lineage>
        <taxon>Eukaryota</taxon>
        <taxon>Metazoa</taxon>
        <taxon>Ecdysozoa</taxon>
        <taxon>Arthropoda</taxon>
        <taxon>Hexapoda</taxon>
        <taxon>Insecta</taxon>
        <taxon>Pterygota</taxon>
        <taxon>Neoptera</taxon>
        <taxon>Endopterygota</taxon>
        <taxon>Diptera</taxon>
        <taxon>Brachycera</taxon>
        <taxon>Muscomorpha</taxon>
        <taxon>Ephydroidea</taxon>
        <taxon>Drosophilidae</taxon>
        <taxon>Drosophila</taxon>
        <taxon>Sophophora</taxon>
    </lineage>
</organism>
<dbReference type="PROSITE" id="PS01208">
    <property type="entry name" value="VWFC_1"/>
    <property type="match status" value="1"/>
</dbReference>
<evidence type="ECO:0000259" key="4">
    <source>
        <dbReference type="PROSITE" id="PS50184"/>
    </source>
</evidence>
<proteinExistence type="predicted"/>
<feature type="domain" description="VWFC" evidence="4">
    <location>
        <begin position="192"/>
        <end position="252"/>
    </location>
</feature>
<dbReference type="Proteomes" id="UP001652661">
    <property type="component" value="Chromosome 3L"/>
</dbReference>
<dbReference type="PROSITE" id="PS50184">
    <property type="entry name" value="VWFC_2"/>
    <property type="match status" value="1"/>
</dbReference>
<evidence type="ECO:0000256" key="1">
    <source>
        <dbReference type="SAM" id="MobiDB-lite"/>
    </source>
</evidence>
<evidence type="ECO:0000313" key="5">
    <source>
        <dbReference type="Proteomes" id="UP001652661"/>
    </source>
</evidence>
<protein>
    <submittedName>
        <fullName evidence="6">Kielin/chordin-like protein</fullName>
    </submittedName>
</protein>
<keyword evidence="3" id="KW-0732">Signal</keyword>
<dbReference type="AlphaFoldDB" id="A0A6P4IL31"/>
<dbReference type="RefSeq" id="XP_017023203.1">
    <property type="nucleotide sequence ID" value="XM_017167714.3"/>
</dbReference>
<feature type="transmembrane region" description="Helical" evidence="2">
    <location>
        <begin position="346"/>
        <end position="368"/>
    </location>
</feature>
<evidence type="ECO:0000256" key="3">
    <source>
        <dbReference type="SAM" id="SignalP"/>
    </source>
</evidence>
<dbReference type="GeneID" id="108075310"/>
<reference evidence="6" key="1">
    <citation type="submission" date="2025-08" db="UniProtKB">
        <authorList>
            <consortium name="RefSeq"/>
        </authorList>
    </citation>
    <scope>IDENTIFICATION</scope>
    <source>
        <strain evidence="6">14028-0561.14</strain>
        <tissue evidence="6">Whole fly</tissue>
    </source>
</reference>
<sequence>MPSLHKPRRCLHQMLIIYGLIFVSSATTLDQLPPLLPLCDSVKCPPDAEMHCPADSVVRENLIAVELIKSNAVELPTDSGITDKDNETTVSVSYHNSSISESDYQKCCLPRKCVCKTCYIPDCNGDEVVAELVPENMQQPGQCCGTYECRAEPNCTKVLDTEFMWLKDCQRCKCNSGFLFCHQSCDEQAGGGVCESKIPGIFYKDGDTWTDGCQQCECVKGESKCAMSFCGNLNCPSERQVMLKDTCCPVCWPKCAPMPHDDGYRDYSDEESQELDTEQEQEQDSLPPLLGEPQTTTTTTTTTSTSTTQAPVQQKSQLIAISSSTTTAPPAPITICQSAFDQTYYYFNWLLGYAVLATITVFVLSGFICQQRAKKRSYDPVSILDHSI</sequence>
<feature type="chain" id="PRO_5028020861" evidence="3">
    <location>
        <begin position="27"/>
        <end position="388"/>
    </location>
</feature>
<evidence type="ECO:0000256" key="2">
    <source>
        <dbReference type="SAM" id="Phobius"/>
    </source>
</evidence>
<keyword evidence="2" id="KW-0472">Membrane</keyword>
<feature type="compositionally biased region" description="Acidic residues" evidence="1">
    <location>
        <begin position="268"/>
        <end position="283"/>
    </location>
</feature>
<dbReference type="SUPFAM" id="SSF57603">
    <property type="entry name" value="FnI-like domain"/>
    <property type="match status" value="1"/>
</dbReference>
<feature type="signal peptide" evidence="3">
    <location>
        <begin position="1"/>
        <end position="26"/>
    </location>
</feature>
<feature type="compositionally biased region" description="Low complexity" evidence="1">
    <location>
        <begin position="295"/>
        <end position="308"/>
    </location>
</feature>
<keyword evidence="2" id="KW-0812">Transmembrane</keyword>
<feature type="region of interest" description="Disordered" evidence="1">
    <location>
        <begin position="266"/>
        <end position="311"/>
    </location>
</feature>
<keyword evidence="2" id="KW-1133">Transmembrane helix</keyword>
<dbReference type="InterPro" id="IPR001007">
    <property type="entry name" value="VWF_dom"/>
</dbReference>
<evidence type="ECO:0000313" key="6">
    <source>
        <dbReference type="RefSeq" id="XP_017023203.1"/>
    </source>
</evidence>
<dbReference type="Pfam" id="PF00093">
    <property type="entry name" value="VWC"/>
    <property type="match status" value="1"/>
</dbReference>
<dbReference type="SMART" id="SM00214">
    <property type="entry name" value="VWC"/>
    <property type="match status" value="1"/>
</dbReference>
<dbReference type="Gene3D" id="6.20.200.20">
    <property type="match status" value="1"/>
</dbReference>
<accession>A0A6P4IL31</accession>
<gene>
    <name evidence="6" type="primary">LOC108075310</name>
</gene>
<dbReference type="OrthoDB" id="5976811at2759"/>
<name>A0A6P4IL31_DROKI</name>